<dbReference type="RefSeq" id="WP_119054616.1">
    <property type="nucleotide sequence ID" value="NZ_CP032157.1"/>
</dbReference>
<dbReference type="Pfam" id="PF18347">
    <property type="entry name" value="DUF5606"/>
    <property type="match status" value="1"/>
</dbReference>
<feature type="compositionally biased region" description="Basic and acidic residues" evidence="1">
    <location>
        <begin position="164"/>
        <end position="179"/>
    </location>
</feature>
<dbReference type="Gene3D" id="1.10.10.1650">
    <property type="match status" value="1"/>
</dbReference>
<evidence type="ECO:0000313" key="5">
    <source>
        <dbReference type="Proteomes" id="UP000263900"/>
    </source>
</evidence>
<dbReference type="Gene3D" id="2.30.30.730">
    <property type="match status" value="1"/>
</dbReference>
<dbReference type="Pfam" id="PF21186">
    <property type="entry name" value="DUF6852"/>
    <property type="match status" value="1"/>
</dbReference>
<evidence type="ECO:0000259" key="2">
    <source>
        <dbReference type="Pfam" id="PF18347"/>
    </source>
</evidence>
<sequence>MEYGKIIAVTGLPGLYELVSSKSDGAIVRSLDDQTTRFVSSRVHNFSHLESIEIYTVRDNVNLASIFQAMQSSGEKLPDGKDNNALKKYFEKVYPDLDFERVYASDMKKMVKWLTVLNANKVEIKLRELAEEPAEEVVVEEKAPAPVAEEPKAPAKKAAAKSTAKKEKVVEEEAETAEKPKKKAAPKAKKTEEGAEEPVKKKTAPKKTKE</sequence>
<dbReference type="InterPro" id="IPR049282">
    <property type="entry name" value="BVU_3817_N_sf"/>
</dbReference>
<dbReference type="EMBL" id="CP032157">
    <property type="protein sequence ID" value="AXY78740.1"/>
    <property type="molecule type" value="Genomic_DNA"/>
</dbReference>
<dbReference type="OrthoDB" id="675198at2"/>
<dbReference type="AlphaFoldDB" id="A0A3B7N075"/>
<feature type="compositionally biased region" description="Basic and acidic residues" evidence="1">
    <location>
        <begin position="189"/>
        <end position="200"/>
    </location>
</feature>
<gene>
    <name evidence="4" type="ORF">D3H65_22840</name>
</gene>
<feature type="compositionally biased region" description="Basic residues" evidence="1">
    <location>
        <begin position="201"/>
        <end position="210"/>
    </location>
</feature>
<dbReference type="InterPro" id="IPR041218">
    <property type="entry name" value="DUF5606"/>
</dbReference>
<protein>
    <submittedName>
        <fullName evidence="4">Uncharacterized protein</fullName>
    </submittedName>
</protein>
<evidence type="ECO:0000259" key="3">
    <source>
        <dbReference type="Pfam" id="PF21186"/>
    </source>
</evidence>
<organism evidence="4 5">
    <name type="scientific">Paraflavitalea soli</name>
    <dbReference type="NCBI Taxonomy" id="2315862"/>
    <lineage>
        <taxon>Bacteria</taxon>
        <taxon>Pseudomonadati</taxon>
        <taxon>Bacteroidota</taxon>
        <taxon>Chitinophagia</taxon>
        <taxon>Chitinophagales</taxon>
        <taxon>Chitinophagaceae</taxon>
        <taxon>Paraflavitalea</taxon>
    </lineage>
</organism>
<evidence type="ECO:0000256" key="1">
    <source>
        <dbReference type="SAM" id="MobiDB-lite"/>
    </source>
</evidence>
<dbReference type="KEGG" id="pseg:D3H65_22840"/>
<evidence type="ECO:0000313" key="4">
    <source>
        <dbReference type="EMBL" id="AXY78740.1"/>
    </source>
</evidence>
<keyword evidence="5" id="KW-1185">Reference proteome</keyword>
<feature type="domain" description="DUF6852" evidence="3">
    <location>
        <begin position="52"/>
        <end position="117"/>
    </location>
</feature>
<feature type="region of interest" description="Disordered" evidence="1">
    <location>
        <begin position="133"/>
        <end position="210"/>
    </location>
</feature>
<dbReference type="Proteomes" id="UP000263900">
    <property type="component" value="Chromosome"/>
</dbReference>
<proteinExistence type="predicted"/>
<dbReference type="InterPro" id="IPR049280">
    <property type="entry name" value="DUF6852"/>
</dbReference>
<dbReference type="InterPro" id="IPR049281">
    <property type="entry name" value="BVU_3817-like_C_sf"/>
</dbReference>
<feature type="compositionally biased region" description="Basic and acidic residues" evidence="1">
    <location>
        <begin position="139"/>
        <end position="153"/>
    </location>
</feature>
<feature type="domain" description="DUF5606" evidence="2">
    <location>
        <begin position="5"/>
        <end position="49"/>
    </location>
</feature>
<name>A0A3B7N075_9BACT</name>
<accession>A0A3B7N075</accession>
<reference evidence="4 5" key="1">
    <citation type="submission" date="2018-09" db="EMBL/GenBank/DDBJ databases">
        <title>Genome sequencing of strain 6GH32-13.</title>
        <authorList>
            <person name="Weon H.-Y."/>
            <person name="Heo J."/>
            <person name="Kwon S.-W."/>
        </authorList>
    </citation>
    <scope>NUCLEOTIDE SEQUENCE [LARGE SCALE GENOMIC DNA]</scope>
    <source>
        <strain evidence="4 5">5GH32-13</strain>
    </source>
</reference>